<dbReference type="InterPro" id="IPR010992">
    <property type="entry name" value="IHF-like_DNA-bd_dom_sf"/>
</dbReference>
<dbReference type="GO" id="GO:0003677">
    <property type="term" value="F:DNA binding"/>
    <property type="evidence" value="ECO:0007669"/>
    <property type="project" value="InterPro"/>
</dbReference>
<evidence type="ECO:0000256" key="5">
    <source>
        <dbReference type="ARBA" id="ARBA00023027"/>
    </source>
</evidence>
<feature type="transmembrane region" description="Helical" evidence="7">
    <location>
        <begin position="563"/>
        <end position="579"/>
    </location>
</feature>
<evidence type="ECO:0000256" key="3">
    <source>
        <dbReference type="ARBA" id="ARBA00022741"/>
    </source>
</evidence>
<reference evidence="9" key="2">
    <citation type="journal article" date="2021" name="Genome Biol. Evol.">
        <title>Developing a high-quality reference genome for a parasitic bivalve with doubly uniparental inheritance (Bivalvia: Unionida).</title>
        <authorList>
            <person name="Smith C.H."/>
        </authorList>
    </citation>
    <scope>NUCLEOTIDE SEQUENCE</scope>
    <source>
        <strain evidence="9">CHS0354</strain>
        <tissue evidence="9">Mantle</tissue>
    </source>
</reference>
<dbReference type="GO" id="GO:0030527">
    <property type="term" value="F:structural constituent of chromatin"/>
    <property type="evidence" value="ECO:0007669"/>
    <property type="project" value="InterPro"/>
</dbReference>
<dbReference type="SUPFAM" id="SSF47729">
    <property type="entry name" value="IHF-like DNA-binding proteins"/>
    <property type="match status" value="1"/>
</dbReference>
<dbReference type="SMART" id="SM00411">
    <property type="entry name" value="BHL"/>
    <property type="match status" value="1"/>
</dbReference>
<evidence type="ECO:0000256" key="4">
    <source>
        <dbReference type="ARBA" id="ARBA00022840"/>
    </source>
</evidence>
<dbReference type="PANTHER" id="PTHR23090">
    <property type="entry name" value="NH 3 /GLUTAMINE-DEPENDENT NAD + SYNTHETASE"/>
    <property type="match status" value="1"/>
</dbReference>
<evidence type="ECO:0000259" key="8">
    <source>
        <dbReference type="Pfam" id="PF02540"/>
    </source>
</evidence>
<accession>A0AAE0RL33</accession>
<sequence length="783" mass="87759">MKELHQALVYGLKEYCLKNNVAKVCVGVSGGIDSAVVLCLAAEALGKENVYAVTMPSEYNSAETKSDADTLIKNLAVMRYEIPIDTLKNTYNKELDRIFDRHTSERTKENIQSRVRGTLIMAIANQLGALVLSTGNKSELLTGYCTIYGDTNGALAVIGDMWKTHVFMLAEYINKKAPVIPVSVISREPSAELKPNQADSDTLPPYALLDEILEKITHDFKAPEELIREGYEMSVVRKVVKLIHDSEFKRKQLPPVIKISPRSLTGGWRMPQICVVVSHLEQKFRDRLKNSVVFVKNEAPDIGKSGSLHSFQFCASSAFNPLDGTSHTLLMDADIIYEAEFMHRIINACTGDENSLFISENIHQDQEEIRVYGAGKYPSFLGKGLSMELVGGLPCIGEASGIVHFAPKQHDLVRRIMNRLLGDPASPEGASARKGFSTAKQMCEHEDLTQWLMMLKAVKSVLIPKDVLFMEADFEAEYKTVIHELYPLILQADARNGIFPPDYKYNCTDNSLLLPYYKTYYAQYFLKLFPRAVTANTITILSFLAVVIGFLTAFGYIPVPSPSYRTIVIFACIHIYLLFDHLDGMRAKETGTGSPLGEFLDHGLDMLNTPLIILSVSALMPELPPQLLLFGVFAAMFGVVCTFYSQYKTGVLAFTQLGTLEALFLMQGYILLTLNEVDYIRYSYTTDTLEDAQLQDFYQQIKPSVDIFFDAIKESLIKGERVEIRGLGSFSVRRYNAYTGRNPRTGEKINVPEKFLPIFKPSKTLHEHMNAKSKDKAVGREDR</sequence>
<dbReference type="Pfam" id="PF02540">
    <property type="entry name" value="NAD_synthase"/>
    <property type="match status" value="1"/>
</dbReference>
<keyword evidence="2" id="KW-0436">Ligase</keyword>
<gene>
    <name evidence="9" type="ORF">CHS0354_030085</name>
</gene>
<dbReference type="CDD" id="cd13836">
    <property type="entry name" value="IHF_B"/>
    <property type="match status" value="1"/>
</dbReference>
<dbReference type="Proteomes" id="UP001195483">
    <property type="component" value="Unassembled WGS sequence"/>
</dbReference>
<comment type="pathway">
    <text evidence="1">Cofactor biosynthesis; NAD(+) biosynthesis.</text>
</comment>
<keyword evidence="5" id="KW-0520">NAD</keyword>
<dbReference type="InterPro" id="IPR014729">
    <property type="entry name" value="Rossmann-like_a/b/a_fold"/>
</dbReference>
<evidence type="ECO:0000313" key="10">
    <source>
        <dbReference type="Proteomes" id="UP001195483"/>
    </source>
</evidence>
<dbReference type="GO" id="GO:0005524">
    <property type="term" value="F:ATP binding"/>
    <property type="evidence" value="ECO:0007669"/>
    <property type="project" value="UniProtKB-KW"/>
</dbReference>
<dbReference type="EMBL" id="JAEAOA010001795">
    <property type="protein sequence ID" value="KAK3575753.1"/>
    <property type="molecule type" value="Genomic_DNA"/>
</dbReference>
<reference evidence="9" key="1">
    <citation type="journal article" date="2021" name="Genome Biol. Evol.">
        <title>A High-Quality Reference Genome for a Parasitic Bivalve with Doubly Uniparental Inheritance (Bivalvia: Unionida).</title>
        <authorList>
            <person name="Smith C.H."/>
        </authorList>
    </citation>
    <scope>NUCLEOTIDE SEQUENCE</scope>
    <source>
        <strain evidence="9">CHS0354</strain>
    </source>
</reference>
<evidence type="ECO:0000256" key="2">
    <source>
        <dbReference type="ARBA" id="ARBA00022598"/>
    </source>
</evidence>
<proteinExistence type="inferred from homology"/>
<dbReference type="AlphaFoldDB" id="A0AAE0RL33"/>
<dbReference type="FunFam" id="3.40.50.620:FF:000106">
    <property type="entry name" value="Glutamine-dependent NAD(+) synthetase"/>
    <property type="match status" value="1"/>
</dbReference>
<name>A0AAE0RL33_9BIVA</name>
<dbReference type="CDD" id="cd00553">
    <property type="entry name" value="NAD_synthase"/>
    <property type="match status" value="1"/>
</dbReference>
<dbReference type="GO" id="GO:0004359">
    <property type="term" value="F:glutaminase activity"/>
    <property type="evidence" value="ECO:0007669"/>
    <property type="project" value="InterPro"/>
</dbReference>
<dbReference type="InterPro" id="IPR043130">
    <property type="entry name" value="CDP-OH_PTrfase_TM_dom"/>
</dbReference>
<feature type="domain" description="NAD/GMP synthase" evidence="8">
    <location>
        <begin position="6"/>
        <end position="252"/>
    </location>
</feature>
<dbReference type="GO" id="GO:0016780">
    <property type="term" value="F:phosphotransferase activity, for other substituted phosphate groups"/>
    <property type="evidence" value="ECO:0007669"/>
    <property type="project" value="InterPro"/>
</dbReference>
<feature type="transmembrane region" description="Helical" evidence="7">
    <location>
        <begin position="651"/>
        <end position="672"/>
    </location>
</feature>
<dbReference type="InterPro" id="IPR022310">
    <property type="entry name" value="NAD/GMP_synthase"/>
</dbReference>
<keyword evidence="3" id="KW-0547">Nucleotide-binding</keyword>
<evidence type="ECO:0000313" key="9">
    <source>
        <dbReference type="EMBL" id="KAK3575753.1"/>
    </source>
</evidence>
<dbReference type="Gene3D" id="1.20.120.1760">
    <property type="match status" value="1"/>
</dbReference>
<feature type="transmembrane region" description="Helical" evidence="7">
    <location>
        <begin position="533"/>
        <end position="557"/>
    </location>
</feature>
<dbReference type="Pfam" id="PF00216">
    <property type="entry name" value="Bac_DNA_binding"/>
    <property type="match status" value="1"/>
</dbReference>
<dbReference type="Pfam" id="PF01066">
    <property type="entry name" value="CDP-OH_P_transf"/>
    <property type="match status" value="1"/>
</dbReference>
<dbReference type="GO" id="GO:0009435">
    <property type="term" value="P:NAD+ biosynthetic process"/>
    <property type="evidence" value="ECO:0007669"/>
    <property type="project" value="InterPro"/>
</dbReference>
<dbReference type="Gene3D" id="4.10.520.10">
    <property type="entry name" value="IHF-like DNA-binding proteins"/>
    <property type="match status" value="1"/>
</dbReference>
<dbReference type="PRINTS" id="PR01727">
    <property type="entry name" value="DNABINDINGHU"/>
</dbReference>
<comment type="similarity">
    <text evidence="6">Belongs to the bacterial histone-like protein family.</text>
</comment>
<reference evidence="9" key="3">
    <citation type="submission" date="2023-05" db="EMBL/GenBank/DDBJ databases">
        <authorList>
            <person name="Smith C.H."/>
        </authorList>
    </citation>
    <scope>NUCLEOTIDE SEQUENCE</scope>
    <source>
        <strain evidence="9">CHS0354</strain>
        <tissue evidence="9">Mantle</tissue>
    </source>
</reference>
<dbReference type="GO" id="GO:0008654">
    <property type="term" value="P:phospholipid biosynthetic process"/>
    <property type="evidence" value="ECO:0007669"/>
    <property type="project" value="InterPro"/>
</dbReference>
<keyword evidence="7" id="KW-0812">Transmembrane</keyword>
<keyword evidence="7" id="KW-0472">Membrane</keyword>
<evidence type="ECO:0000256" key="6">
    <source>
        <dbReference type="RuleBase" id="RU003939"/>
    </source>
</evidence>
<dbReference type="InterPro" id="IPR000119">
    <property type="entry name" value="Hist_DNA-bd"/>
</dbReference>
<feature type="transmembrane region" description="Helical" evidence="7">
    <location>
        <begin position="627"/>
        <end position="645"/>
    </location>
</feature>
<evidence type="ECO:0000256" key="1">
    <source>
        <dbReference type="ARBA" id="ARBA00004790"/>
    </source>
</evidence>
<dbReference type="SUPFAM" id="SSF52402">
    <property type="entry name" value="Adenine nucleotide alpha hydrolases-like"/>
    <property type="match status" value="1"/>
</dbReference>
<organism evidence="9 10">
    <name type="scientific">Potamilus streckersoni</name>
    <dbReference type="NCBI Taxonomy" id="2493646"/>
    <lineage>
        <taxon>Eukaryota</taxon>
        <taxon>Metazoa</taxon>
        <taxon>Spiralia</taxon>
        <taxon>Lophotrochozoa</taxon>
        <taxon>Mollusca</taxon>
        <taxon>Bivalvia</taxon>
        <taxon>Autobranchia</taxon>
        <taxon>Heteroconchia</taxon>
        <taxon>Palaeoheterodonta</taxon>
        <taxon>Unionida</taxon>
        <taxon>Unionoidea</taxon>
        <taxon>Unionidae</taxon>
        <taxon>Ambleminae</taxon>
        <taxon>Lampsilini</taxon>
        <taxon>Potamilus</taxon>
    </lineage>
</organism>
<protein>
    <recommendedName>
        <fullName evidence="8">NAD/GMP synthase domain-containing protein</fullName>
    </recommendedName>
</protein>
<comment type="caution">
    <text evidence="9">The sequence shown here is derived from an EMBL/GenBank/DDBJ whole genome shotgun (WGS) entry which is preliminary data.</text>
</comment>
<evidence type="ECO:0000256" key="7">
    <source>
        <dbReference type="SAM" id="Phobius"/>
    </source>
</evidence>
<dbReference type="NCBIfam" id="TIGR00552">
    <property type="entry name" value="nadE"/>
    <property type="match status" value="1"/>
</dbReference>
<dbReference type="GO" id="GO:0005737">
    <property type="term" value="C:cytoplasm"/>
    <property type="evidence" value="ECO:0007669"/>
    <property type="project" value="InterPro"/>
</dbReference>
<dbReference type="PANTHER" id="PTHR23090:SF9">
    <property type="entry name" value="GLUTAMINE-DEPENDENT NAD(+) SYNTHETASE"/>
    <property type="match status" value="1"/>
</dbReference>
<keyword evidence="10" id="KW-1185">Reference proteome</keyword>
<dbReference type="GO" id="GO:0016020">
    <property type="term" value="C:membrane"/>
    <property type="evidence" value="ECO:0007669"/>
    <property type="project" value="InterPro"/>
</dbReference>
<dbReference type="InterPro" id="IPR003694">
    <property type="entry name" value="NAD_synthase"/>
</dbReference>
<dbReference type="GO" id="GO:0003952">
    <property type="term" value="F:NAD+ synthase (glutamine-hydrolyzing) activity"/>
    <property type="evidence" value="ECO:0007669"/>
    <property type="project" value="InterPro"/>
</dbReference>
<dbReference type="InterPro" id="IPR000462">
    <property type="entry name" value="CDP-OH_P_trans"/>
</dbReference>
<dbReference type="Gene3D" id="3.40.50.620">
    <property type="entry name" value="HUPs"/>
    <property type="match status" value="1"/>
</dbReference>
<keyword evidence="4" id="KW-0067">ATP-binding</keyword>
<keyword evidence="7" id="KW-1133">Transmembrane helix</keyword>